<dbReference type="InterPro" id="IPR033738">
    <property type="entry name" value="AsnB_N"/>
</dbReference>
<dbReference type="InterPro" id="IPR001962">
    <property type="entry name" value="Asn_synthase"/>
</dbReference>
<dbReference type="GO" id="GO:0005829">
    <property type="term" value="C:cytosol"/>
    <property type="evidence" value="ECO:0007669"/>
    <property type="project" value="TreeGrafter"/>
</dbReference>
<dbReference type="PATRIC" id="fig|1305737.6.peg.105"/>
<dbReference type="InterPro" id="IPR017932">
    <property type="entry name" value="GATase_2_dom"/>
</dbReference>
<evidence type="ECO:0000256" key="3">
    <source>
        <dbReference type="ARBA" id="ARBA00012737"/>
    </source>
</evidence>
<dbReference type="InterPro" id="IPR051786">
    <property type="entry name" value="ASN_synthetase/amidase"/>
</dbReference>
<keyword evidence="12" id="KW-0436">Ligase</keyword>
<dbReference type="eggNOG" id="COG0367">
    <property type="taxonomic scope" value="Bacteria"/>
</dbReference>
<comment type="catalytic activity">
    <reaction evidence="7">
        <text>L-aspartate + L-glutamine + ATP + H2O = L-asparagine + L-glutamate + AMP + diphosphate + H(+)</text>
        <dbReference type="Rhea" id="RHEA:12228"/>
        <dbReference type="ChEBI" id="CHEBI:15377"/>
        <dbReference type="ChEBI" id="CHEBI:15378"/>
        <dbReference type="ChEBI" id="CHEBI:29985"/>
        <dbReference type="ChEBI" id="CHEBI:29991"/>
        <dbReference type="ChEBI" id="CHEBI:30616"/>
        <dbReference type="ChEBI" id="CHEBI:33019"/>
        <dbReference type="ChEBI" id="CHEBI:58048"/>
        <dbReference type="ChEBI" id="CHEBI:58359"/>
        <dbReference type="ChEBI" id="CHEBI:456215"/>
        <dbReference type="EC" id="6.3.5.4"/>
    </reaction>
</comment>
<evidence type="ECO:0000256" key="9">
    <source>
        <dbReference type="PIRSR" id="PIRSR001589-2"/>
    </source>
</evidence>
<evidence type="ECO:0000313" key="13">
    <source>
        <dbReference type="Proteomes" id="UP000050421"/>
    </source>
</evidence>
<dbReference type="STRING" id="1305737.GCA_000526355_01796"/>
<keyword evidence="8" id="KW-0061">Asparagine biosynthesis</keyword>
<dbReference type="NCBIfam" id="TIGR01536">
    <property type="entry name" value="asn_synth_AEB"/>
    <property type="match status" value="1"/>
</dbReference>
<gene>
    <name evidence="12" type="primary">asnB-3</name>
    <name evidence="12" type="ORF">HLUCCX10_15665</name>
</gene>
<reference evidence="12 13" key="1">
    <citation type="submission" date="2015-09" db="EMBL/GenBank/DDBJ databases">
        <title>Identification and resolution of microdiversity through metagenomic sequencing of parallel consortia.</title>
        <authorList>
            <person name="Nelson W.C."/>
            <person name="Romine M.F."/>
            <person name="Lindemann S.R."/>
        </authorList>
    </citation>
    <scope>NUCLEOTIDE SEQUENCE [LARGE SCALE GENOMIC DNA]</scope>
    <source>
        <strain evidence="12">HL-49</strain>
    </source>
</reference>
<evidence type="ECO:0000313" key="12">
    <source>
        <dbReference type="EMBL" id="KPQ10579.1"/>
    </source>
</evidence>
<evidence type="ECO:0000256" key="7">
    <source>
        <dbReference type="ARBA" id="ARBA00048741"/>
    </source>
</evidence>
<dbReference type="CDD" id="cd00712">
    <property type="entry name" value="AsnB"/>
    <property type="match status" value="1"/>
</dbReference>
<dbReference type="Proteomes" id="UP000050421">
    <property type="component" value="Unassembled WGS sequence"/>
</dbReference>
<keyword evidence="5 9" id="KW-0067">ATP-binding</keyword>
<dbReference type="PANTHER" id="PTHR43284">
    <property type="entry name" value="ASPARAGINE SYNTHETASE (GLUTAMINE-HYDROLYZING)"/>
    <property type="match status" value="1"/>
</dbReference>
<dbReference type="CDD" id="cd01991">
    <property type="entry name" value="Asn_synthase_B_C"/>
    <property type="match status" value="1"/>
</dbReference>
<dbReference type="PANTHER" id="PTHR43284:SF1">
    <property type="entry name" value="ASPARAGINE SYNTHETASE"/>
    <property type="match status" value="1"/>
</dbReference>
<dbReference type="PIRSF" id="PIRSF001589">
    <property type="entry name" value="Asn_synthetase_glu-h"/>
    <property type="match status" value="1"/>
</dbReference>
<proteinExistence type="inferred from homology"/>
<dbReference type="SUPFAM" id="SSF52402">
    <property type="entry name" value="Adenine nucleotide alpha hydrolases-like"/>
    <property type="match status" value="1"/>
</dbReference>
<evidence type="ECO:0000256" key="1">
    <source>
        <dbReference type="ARBA" id="ARBA00005187"/>
    </source>
</evidence>
<protein>
    <recommendedName>
        <fullName evidence="3">asparagine synthase (glutamine-hydrolyzing)</fullName>
        <ecNumber evidence="3">6.3.5.4</ecNumber>
    </recommendedName>
</protein>
<feature type="binding site" evidence="9">
    <location>
        <position position="102"/>
    </location>
    <ligand>
        <name>L-glutamine</name>
        <dbReference type="ChEBI" id="CHEBI:58359"/>
    </ligand>
</feature>
<sequence>MCGIVGKYSLKGSISNDDEKRLKLALDLQNHRGPDAQGIWRGDSAILGHNRLSIIDLSQAADQPLYRADLGLRIIFNGEIYNYQLLRSSLQKQGYEFTTTSDTEVILAAYAYWGKALCEFLTGMFAFAIWDEQNEELFIARDRFGEKPIFFINHGDDFYFASELNALRTIYPRELTINQDAVIDLVEYLYINLHHSIYQEVSVFPPASTLSISKDGAKNWGQYYKYPTQVGENIDFDSLKKQTKEKLFQTVERELHADVPVATFLSAGVDSGLITAIAHEIKPDLQAVTMATNEEVTDETDGAKSLARKLGIKHEVVPVNTDSLEVLGKILTDIQPLADASLIPSFMVTEQIKDRYTVMLSGDGGDEIFGSYNRPNRYLELKRKSIPGGQPFIDWAFSVKNPALSGKLMSFLNDEKRILLNGWQGLYSRHNLSGGSLFQSIFRSGKEQNYPKSLIPSLEIDYKGNFEKLTFGLDVKTRLPGDFLFKVDSAAMHSSVEVRAPFLDHELVDFLSKVPVESLMPNGVDKELSKSLLSDYSGESWHPPKRGFTIPYWLYLQGPWGDQLESFLDEGLSDSYFNFNKEGIRSILQQHRQRSNGTYARILFSLLILEIWLRVFHLKKELVFLSKKQKIK</sequence>
<feature type="site" description="Important for beta-aspartyl-AMP intermediate formation" evidence="10">
    <location>
        <position position="363"/>
    </location>
</feature>
<dbReference type="EMBL" id="LJXT01000129">
    <property type="protein sequence ID" value="KPQ10579.1"/>
    <property type="molecule type" value="Genomic_DNA"/>
</dbReference>
<accession>A0A0P8A5S1</accession>
<evidence type="ECO:0000259" key="11">
    <source>
        <dbReference type="PROSITE" id="PS51278"/>
    </source>
</evidence>
<dbReference type="Gene3D" id="3.60.20.10">
    <property type="entry name" value="Glutamine Phosphoribosylpyrophosphate, subunit 1, domain 1"/>
    <property type="match status" value="1"/>
</dbReference>
<dbReference type="EC" id="6.3.5.4" evidence="3"/>
<comment type="similarity">
    <text evidence="2">Belongs to the asparagine synthetase family.</text>
</comment>
<feature type="domain" description="Glutamine amidotransferase type-2" evidence="11">
    <location>
        <begin position="2"/>
        <end position="215"/>
    </location>
</feature>
<dbReference type="Pfam" id="PF13537">
    <property type="entry name" value="GATase_7"/>
    <property type="match status" value="1"/>
</dbReference>
<dbReference type="GO" id="GO:0006529">
    <property type="term" value="P:asparagine biosynthetic process"/>
    <property type="evidence" value="ECO:0007669"/>
    <property type="project" value="UniProtKB-KW"/>
</dbReference>
<feature type="binding site" evidence="9">
    <location>
        <begin position="361"/>
        <end position="362"/>
    </location>
    <ligand>
        <name>ATP</name>
        <dbReference type="ChEBI" id="CHEBI:30616"/>
    </ligand>
</feature>
<organism evidence="12 13">
    <name type="scientific">Algoriphagus marincola HL-49</name>
    <dbReference type="NCBI Taxonomy" id="1305737"/>
    <lineage>
        <taxon>Bacteria</taxon>
        <taxon>Pseudomonadati</taxon>
        <taxon>Bacteroidota</taxon>
        <taxon>Cytophagia</taxon>
        <taxon>Cytophagales</taxon>
        <taxon>Cyclobacteriaceae</taxon>
        <taxon>Algoriphagus</taxon>
    </lineage>
</organism>
<keyword evidence="6 8" id="KW-0315">Glutamine amidotransferase</keyword>
<evidence type="ECO:0000256" key="5">
    <source>
        <dbReference type="ARBA" id="ARBA00022840"/>
    </source>
</evidence>
<dbReference type="AlphaFoldDB" id="A0A0P8A5S1"/>
<evidence type="ECO:0000256" key="2">
    <source>
        <dbReference type="ARBA" id="ARBA00005752"/>
    </source>
</evidence>
<feature type="active site" description="For GATase activity" evidence="8">
    <location>
        <position position="2"/>
    </location>
</feature>
<name>A0A0P8A5S1_9BACT</name>
<dbReference type="OrthoDB" id="9763290at2"/>
<keyword evidence="8" id="KW-0028">Amino-acid biosynthesis</keyword>
<dbReference type="PROSITE" id="PS51278">
    <property type="entry name" value="GATASE_TYPE_2"/>
    <property type="match status" value="1"/>
</dbReference>
<comment type="pathway">
    <text evidence="1">Amino-acid biosynthesis; L-asparagine biosynthesis; L-asparagine from L-aspartate (L-Gln route): step 1/1.</text>
</comment>
<dbReference type="InterPro" id="IPR014729">
    <property type="entry name" value="Rossmann-like_a/b/a_fold"/>
</dbReference>
<keyword evidence="4 9" id="KW-0547">Nucleotide-binding</keyword>
<evidence type="ECO:0000256" key="10">
    <source>
        <dbReference type="PIRSR" id="PIRSR001589-3"/>
    </source>
</evidence>
<dbReference type="GO" id="GO:0004066">
    <property type="term" value="F:asparagine synthase (glutamine-hydrolyzing) activity"/>
    <property type="evidence" value="ECO:0007669"/>
    <property type="project" value="UniProtKB-EC"/>
</dbReference>
<evidence type="ECO:0000256" key="8">
    <source>
        <dbReference type="PIRSR" id="PIRSR001589-1"/>
    </source>
</evidence>
<comment type="caution">
    <text evidence="12">The sequence shown here is derived from an EMBL/GenBank/DDBJ whole genome shotgun (WGS) entry which is preliminary data.</text>
</comment>
<dbReference type="Pfam" id="PF00733">
    <property type="entry name" value="Asn_synthase"/>
    <property type="match status" value="1"/>
</dbReference>
<evidence type="ECO:0000256" key="6">
    <source>
        <dbReference type="ARBA" id="ARBA00022962"/>
    </source>
</evidence>
<dbReference type="GO" id="GO:0005524">
    <property type="term" value="F:ATP binding"/>
    <property type="evidence" value="ECO:0007669"/>
    <property type="project" value="UniProtKB-KW"/>
</dbReference>
<evidence type="ECO:0000256" key="4">
    <source>
        <dbReference type="ARBA" id="ARBA00022741"/>
    </source>
</evidence>
<dbReference type="SUPFAM" id="SSF56235">
    <property type="entry name" value="N-terminal nucleophile aminohydrolases (Ntn hydrolases)"/>
    <property type="match status" value="1"/>
</dbReference>
<dbReference type="InterPro" id="IPR029055">
    <property type="entry name" value="Ntn_hydrolases_N"/>
</dbReference>
<dbReference type="Gene3D" id="3.40.50.620">
    <property type="entry name" value="HUPs"/>
    <property type="match status" value="1"/>
</dbReference>
<dbReference type="InterPro" id="IPR006426">
    <property type="entry name" value="Asn_synth_AEB"/>
</dbReference>